<protein>
    <submittedName>
        <fullName evidence="2">Uncharacterized protein</fullName>
    </submittedName>
</protein>
<feature type="compositionally biased region" description="Basic and acidic residues" evidence="1">
    <location>
        <begin position="46"/>
        <end position="55"/>
    </location>
</feature>
<reference evidence="2" key="3">
    <citation type="submission" date="2022-06" db="UniProtKB">
        <authorList>
            <consortium name="EnsemblPlants"/>
        </authorList>
    </citation>
    <scope>IDENTIFICATION</scope>
</reference>
<reference evidence="3" key="1">
    <citation type="journal article" date="2013" name="Nature">
        <title>Draft genome of the wheat A-genome progenitor Triticum urartu.</title>
        <authorList>
            <person name="Ling H.Q."/>
            <person name="Zhao S."/>
            <person name="Liu D."/>
            <person name="Wang J."/>
            <person name="Sun H."/>
            <person name="Zhang C."/>
            <person name="Fan H."/>
            <person name="Li D."/>
            <person name="Dong L."/>
            <person name="Tao Y."/>
            <person name="Gao C."/>
            <person name="Wu H."/>
            <person name="Li Y."/>
            <person name="Cui Y."/>
            <person name="Guo X."/>
            <person name="Zheng S."/>
            <person name="Wang B."/>
            <person name="Yu K."/>
            <person name="Liang Q."/>
            <person name="Yang W."/>
            <person name="Lou X."/>
            <person name="Chen J."/>
            <person name="Feng M."/>
            <person name="Jian J."/>
            <person name="Zhang X."/>
            <person name="Luo G."/>
            <person name="Jiang Y."/>
            <person name="Liu J."/>
            <person name="Wang Z."/>
            <person name="Sha Y."/>
            <person name="Zhang B."/>
            <person name="Wu H."/>
            <person name="Tang D."/>
            <person name="Shen Q."/>
            <person name="Xue P."/>
            <person name="Zou S."/>
            <person name="Wang X."/>
            <person name="Liu X."/>
            <person name="Wang F."/>
            <person name="Yang Y."/>
            <person name="An X."/>
            <person name="Dong Z."/>
            <person name="Zhang K."/>
            <person name="Zhang X."/>
            <person name="Luo M.C."/>
            <person name="Dvorak J."/>
            <person name="Tong Y."/>
            <person name="Wang J."/>
            <person name="Yang H."/>
            <person name="Li Z."/>
            <person name="Wang D."/>
            <person name="Zhang A."/>
            <person name="Wang J."/>
        </authorList>
    </citation>
    <scope>NUCLEOTIDE SEQUENCE</scope>
    <source>
        <strain evidence="3">cv. G1812</strain>
    </source>
</reference>
<reference evidence="2" key="2">
    <citation type="submission" date="2018-03" db="EMBL/GenBank/DDBJ databases">
        <title>The Triticum urartu genome reveals the dynamic nature of wheat genome evolution.</title>
        <authorList>
            <person name="Ling H."/>
            <person name="Ma B."/>
            <person name="Shi X."/>
            <person name="Liu H."/>
            <person name="Dong L."/>
            <person name="Sun H."/>
            <person name="Cao Y."/>
            <person name="Gao Q."/>
            <person name="Zheng S."/>
            <person name="Li Y."/>
            <person name="Yu Y."/>
            <person name="Du H."/>
            <person name="Qi M."/>
            <person name="Li Y."/>
            <person name="Yu H."/>
            <person name="Cui Y."/>
            <person name="Wang N."/>
            <person name="Chen C."/>
            <person name="Wu H."/>
            <person name="Zhao Y."/>
            <person name="Zhang J."/>
            <person name="Li Y."/>
            <person name="Zhou W."/>
            <person name="Zhang B."/>
            <person name="Hu W."/>
            <person name="Eijk M."/>
            <person name="Tang J."/>
            <person name="Witsenboer H."/>
            <person name="Zhao S."/>
            <person name="Li Z."/>
            <person name="Zhang A."/>
            <person name="Wang D."/>
            <person name="Liang C."/>
        </authorList>
    </citation>
    <scope>NUCLEOTIDE SEQUENCE [LARGE SCALE GENOMIC DNA]</scope>
    <source>
        <strain evidence="2">cv. G1812</strain>
    </source>
</reference>
<dbReference type="Proteomes" id="UP000015106">
    <property type="component" value="Chromosome 6"/>
</dbReference>
<keyword evidence="3" id="KW-1185">Reference proteome</keyword>
<feature type="compositionally biased region" description="Gly residues" evidence="1">
    <location>
        <begin position="1"/>
        <end position="10"/>
    </location>
</feature>
<dbReference type="EnsemblPlants" id="TuG1812G0600003048.01.T01">
    <property type="protein sequence ID" value="TuG1812G0600003048.01.T01"/>
    <property type="gene ID" value="TuG1812G0600003048.01"/>
</dbReference>
<accession>A0A8R7QVC1</accession>
<name>A0A8R7QVC1_TRIUA</name>
<dbReference type="AlphaFoldDB" id="A0A8R7QVC1"/>
<feature type="compositionally biased region" description="Gly residues" evidence="1">
    <location>
        <begin position="102"/>
        <end position="116"/>
    </location>
</feature>
<sequence>GARSGPGRGAAGHQEAVRCEQEDEQGEAGGAHHHLAQGRPAKPHRKEPAGEDQRTAPDTAGAGAQRHQGRHGHHAREGIQLRPVPAAASQGAGDGRVLAGARGNGAGDLPGEGGAGRHLVVAEGQLN</sequence>
<dbReference type="Gramene" id="TuG1812G0600003048.01.T01">
    <property type="protein sequence ID" value="TuG1812G0600003048.01.T01"/>
    <property type="gene ID" value="TuG1812G0600003048.01"/>
</dbReference>
<evidence type="ECO:0000313" key="3">
    <source>
        <dbReference type="Proteomes" id="UP000015106"/>
    </source>
</evidence>
<evidence type="ECO:0000313" key="2">
    <source>
        <dbReference type="EnsemblPlants" id="TuG1812G0600003048.01.T01"/>
    </source>
</evidence>
<feature type="compositionally biased region" description="Basic residues" evidence="1">
    <location>
        <begin position="31"/>
        <end position="45"/>
    </location>
</feature>
<proteinExistence type="predicted"/>
<organism evidence="2 3">
    <name type="scientific">Triticum urartu</name>
    <name type="common">Red wild einkorn</name>
    <name type="synonym">Crithodium urartu</name>
    <dbReference type="NCBI Taxonomy" id="4572"/>
    <lineage>
        <taxon>Eukaryota</taxon>
        <taxon>Viridiplantae</taxon>
        <taxon>Streptophyta</taxon>
        <taxon>Embryophyta</taxon>
        <taxon>Tracheophyta</taxon>
        <taxon>Spermatophyta</taxon>
        <taxon>Magnoliopsida</taxon>
        <taxon>Liliopsida</taxon>
        <taxon>Poales</taxon>
        <taxon>Poaceae</taxon>
        <taxon>BOP clade</taxon>
        <taxon>Pooideae</taxon>
        <taxon>Triticodae</taxon>
        <taxon>Triticeae</taxon>
        <taxon>Triticinae</taxon>
        <taxon>Triticum</taxon>
    </lineage>
</organism>
<evidence type="ECO:0000256" key="1">
    <source>
        <dbReference type="SAM" id="MobiDB-lite"/>
    </source>
</evidence>
<feature type="region of interest" description="Disordered" evidence="1">
    <location>
        <begin position="1"/>
        <end position="127"/>
    </location>
</feature>